<keyword evidence="2" id="KW-1185">Reference proteome</keyword>
<evidence type="ECO:0000313" key="2">
    <source>
        <dbReference type="Proteomes" id="UP000321272"/>
    </source>
</evidence>
<protein>
    <recommendedName>
        <fullName evidence="3">DUF892 family protein</fullName>
    </recommendedName>
</protein>
<sequence>MNVDDRRHAHPLMEAKLIQLSRDKEHERIEYYQQLTLRFLPFNVGISRLMKELANESVGRLQALTRVGQDLADQHPDFEQPCSSSGKSESHSRHFFVIDSNMAMAILEQAWQCEYEAQGFYQGLRSRNTILALDAMLEGFIKQARQQANIVQECKDQAFLLGQWRRDQGMLRRIV</sequence>
<evidence type="ECO:0008006" key="3">
    <source>
        <dbReference type="Google" id="ProtNLM"/>
    </source>
</evidence>
<dbReference type="AlphaFoldDB" id="A0A5B8SXG1"/>
<dbReference type="KEGG" id="paur:FGL86_14915"/>
<reference evidence="1 2" key="1">
    <citation type="submission" date="2019-06" db="EMBL/GenBank/DDBJ databases">
        <title>Genome analyses of bacteria isolated from kimchi.</title>
        <authorList>
            <person name="Lee S."/>
            <person name="Ahn S."/>
            <person name="Roh S."/>
        </authorList>
    </citation>
    <scope>NUCLEOTIDE SEQUENCE [LARGE SCALE GENOMIC DNA]</scope>
    <source>
        <strain evidence="1 2">CBA4606</strain>
    </source>
</reference>
<name>A0A5B8SXG1_9GAMM</name>
<gene>
    <name evidence="1" type="ORF">FGL86_14915</name>
</gene>
<proteinExistence type="predicted"/>
<dbReference type="EMBL" id="CP042382">
    <property type="protein sequence ID" value="QEA40245.1"/>
    <property type="molecule type" value="Genomic_DNA"/>
</dbReference>
<evidence type="ECO:0000313" key="1">
    <source>
        <dbReference type="EMBL" id="QEA40245.1"/>
    </source>
</evidence>
<organism evidence="1 2">
    <name type="scientific">Pistricoccus aurantiacus</name>
    <dbReference type="NCBI Taxonomy" id="1883414"/>
    <lineage>
        <taxon>Bacteria</taxon>
        <taxon>Pseudomonadati</taxon>
        <taxon>Pseudomonadota</taxon>
        <taxon>Gammaproteobacteria</taxon>
        <taxon>Oceanospirillales</taxon>
        <taxon>Halomonadaceae</taxon>
        <taxon>Pistricoccus</taxon>
    </lineage>
</organism>
<dbReference type="RefSeq" id="WP_147185401.1">
    <property type="nucleotide sequence ID" value="NZ_CP042382.1"/>
</dbReference>
<dbReference type="Proteomes" id="UP000321272">
    <property type="component" value="Chromosome"/>
</dbReference>
<accession>A0A5B8SXG1</accession>
<dbReference type="OrthoDB" id="6161818at2"/>